<feature type="region of interest" description="Disordered" evidence="15">
    <location>
        <begin position="182"/>
        <end position="218"/>
    </location>
</feature>
<keyword evidence="11" id="KW-0496">Mitochondrion</keyword>
<dbReference type="AlphaFoldDB" id="A0A8H5FUJ3"/>
<evidence type="ECO:0000313" key="19">
    <source>
        <dbReference type="Proteomes" id="UP000559027"/>
    </source>
</evidence>
<evidence type="ECO:0000256" key="7">
    <source>
        <dbReference type="ARBA" id="ARBA00022729"/>
    </source>
</evidence>
<keyword evidence="10" id="KW-0333">Golgi apparatus</keyword>
<evidence type="ECO:0000256" key="16">
    <source>
        <dbReference type="SAM" id="Phobius"/>
    </source>
</evidence>
<reference evidence="18 19" key="1">
    <citation type="journal article" date="2020" name="ISME J.">
        <title>Uncovering the hidden diversity of litter-decomposition mechanisms in mushroom-forming fungi.</title>
        <authorList>
            <person name="Floudas D."/>
            <person name="Bentzer J."/>
            <person name="Ahren D."/>
            <person name="Johansson T."/>
            <person name="Persson P."/>
            <person name="Tunlid A."/>
        </authorList>
    </citation>
    <scope>NUCLEOTIDE SEQUENCE [LARGE SCALE GENOMIC DNA]</scope>
    <source>
        <strain evidence="18 19">CBS 146.42</strain>
    </source>
</reference>
<evidence type="ECO:0000256" key="14">
    <source>
        <dbReference type="ARBA" id="ARBA00023329"/>
    </source>
</evidence>
<evidence type="ECO:0000256" key="15">
    <source>
        <dbReference type="SAM" id="MobiDB-lite"/>
    </source>
</evidence>
<evidence type="ECO:0000256" key="6">
    <source>
        <dbReference type="ARBA" id="ARBA00022692"/>
    </source>
</evidence>
<comment type="caution">
    <text evidence="18">The sequence shown here is derived from an EMBL/GenBank/DDBJ whole genome shotgun (WGS) entry which is preliminary data.</text>
</comment>
<evidence type="ECO:0000256" key="4">
    <source>
        <dbReference type="ARBA" id="ARBA00005363"/>
    </source>
</evidence>
<evidence type="ECO:0000256" key="2">
    <source>
        <dbReference type="ARBA" id="ARBA00004358"/>
    </source>
</evidence>
<evidence type="ECO:0000259" key="17">
    <source>
        <dbReference type="PROSITE" id="PS51914"/>
    </source>
</evidence>
<evidence type="ECO:0000256" key="12">
    <source>
        <dbReference type="ARBA" id="ARBA00023136"/>
    </source>
</evidence>
<name>A0A8H5FUJ3_9AGAR</name>
<comment type="subcellular location">
    <subcellularLocation>
        <location evidence="2">Cytoplasmic vesicle membrane</location>
        <topology evidence="2">Single-pass type I membrane protein</topology>
    </subcellularLocation>
    <subcellularLocation>
        <location evidence="3">Golgi apparatus membrane</location>
        <topology evidence="3">Single-pass type I membrane protein</topology>
    </subcellularLocation>
    <subcellularLocation>
        <location evidence="1">Mitochondrion membrane</location>
        <topology evidence="1">Single-pass membrane protein</topology>
    </subcellularLocation>
</comment>
<dbReference type="GO" id="GO:0031966">
    <property type="term" value="C:mitochondrial membrane"/>
    <property type="evidence" value="ECO:0007669"/>
    <property type="project" value="UniProtKB-SubCell"/>
</dbReference>
<dbReference type="InterPro" id="IPR009011">
    <property type="entry name" value="Man6P_isomerase_rcpt-bd_dom_sf"/>
</dbReference>
<organism evidence="18 19">
    <name type="scientific">Leucocoprinus leucothites</name>
    <dbReference type="NCBI Taxonomy" id="201217"/>
    <lineage>
        <taxon>Eukaryota</taxon>
        <taxon>Fungi</taxon>
        <taxon>Dikarya</taxon>
        <taxon>Basidiomycota</taxon>
        <taxon>Agaricomycotina</taxon>
        <taxon>Agaricomycetes</taxon>
        <taxon>Agaricomycetidae</taxon>
        <taxon>Agaricales</taxon>
        <taxon>Agaricineae</taxon>
        <taxon>Agaricaceae</taxon>
        <taxon>Leucocoprinus</taxon>
    </lineage>
</organism>
<evidence type="ECO:0000256" key="10">
    <source>
        <dbReference type="ARBA" id="ARBA00023034"/>
    </source>
</evidence>
<keyword evidence="6 16" id="KW-0812">Transmembrane</keyword>
<evidence type="ECO:0000313" key="18">
    <source>
        <dbReference type="EMBL" id="KAF5349242.1"/>
    </source>
</evidence>
<dbReference type="Proteomes" id="UP000559027">
    <property type="component" value="Unassembled WGS sequence"/>
</dbReference>
<keyword evidence="14" id="KW-0968">Cytoplasmic vesicle</keyword>
<evidence type="ECO:0000256" key="5">
    <source>
        <dbReference type="ARBA" id="ARBA00013776"/>
    </source>
</evidence>
<keyword evidence="19" id="KW-1185">Reference proteome</keyword>
<comment type="similarity">
    <text evidence="4">Belongs to the ATG27 family.</text>
</comment>
<keyword evidence="13" id="KW-1015">Disulfide bond</keyword>
<dbReference type="EMBL" id="JAACJO010000017">
    <property type="protein sequence ID" value="KAF5349242.1"/>
    <property type="molecule type" value="Genomic_DNA"/>
</dbReference>
<dbReference type="InterPro" id="IPR018939">
    <property type="entry name" value="Autophagy-rel_prot_27"/>
</dbReference>
<keyword evidence="8 16" id="KW-1133">Transmembrane helix</keyword>
<dbReference type="Pfam" id="PF09451">
    <property type="entry name" value="ATG27"/>
    <property type="match status" value="1"/>
</dbReference>
<dbReference type="GO" id="GO:0006914">
    <property type="term" value="P:autophagy"/>
    <property type="evidence" value="ECO:0007669"/>
    <property type="project" value="UniProtKB-KW"/>
</dbReference>
<evidence type="ECO:0000256" key="11">
    <source>
        <dbReference type="ARBA" id="ARBA00023128"/>
    </source>
</evidence>
<keyword evidence="7" id="KW-0732">Signal</keyword>
<protein>
    <recommendedName>
        <fullName evidence="5">Autophagy-related protein 27</fullName>
    </recommendedName>
</protein>
<proteinExistence type="inferred from homology"/>
<dbReference type="GO" id="GO:0000139">
    <property type="term" value="C:Golgi membrane"/>
    <property type="evidence" value="ECO:0007669"/>
    <property type="project" value="UniProtKB-SubCell"/>
</dbReference>
<sequence length="298" mass="33578">MECSFNYKYSYSNNTHRLSYDLCPLFLHHQPLTHEIIEDTPPTQTKHIYDIALGVGINKDGTLPAELQCPSNSFICLTVINTRPNHPSEPPRILQVVPVSSGDIRPKFRITNTTTGTDIIMDHLQLTVHGLEYMKQKQKAVFHMQCDKAQPDDVPNARLEFLYTWNGTHVFNWKTTYGCPEISELPDESEGGPEGDDDSEERLPPPDPEPDEGIVPPPGSSLSPLSFGFAIMFVFFLLRVVIPRRYQRSILRLGAYVPGQRPPRAGDDVPLEEIPASGELRPLKSLIDSSIPHHKYIL</sequence>
<evidence type="ECO:0000256" key="8">
    <source>
        <dbReference type="ARBA" id="ARBA00022989"/>
    </source>
</evidence>
<feature type="domain" description="MRH" evidence="17">
    <location>
        <begin position="1"/>
        <end position="181"/>
    </location>
</feature>
<dbReference type="GO" id="GO:0030659">
    <property type="term" value="C:cytoplasmic vesicle membrane"/>
    <property type="evidence" value="ECO:0007669"/>
    <property type="project" value="UniProtKB-SubCell"/>
</dbReference>
<feature type="compositionally biased region" description="Acidic residues" evidence="15">
    <location>
        <begin position="184"/>
        <end position="200"/>
    </location>
</feature>
<evidence type="ECO:0000256" key="3">
    <source>
        <dbReference type="ARBA" id="ARBA00004614"/>
    </source>
</evidence>
<dbReference type="PROSITE" id="PS51914">
    <property type="entry name" value="MRH"/>
    <property type="match status" value="1"/>
</dbReference>
<evidence type="ECO:0000256" key="1">
    <source>
        <dbReference type="ARBA" id="ARBA00004304"/>
    </source>
</evidence>
<evidence type="ECO:0000256" key="9">
    <source>
        <dbReference type="ARBA" id="ARBA00023006"/>
    </source>
</evidence>
<dbReference type="Gene3D" id="2.70.130.10">
    <property type="entry name" value="Mannose-6-phosphate receptor binding domain"/>
    <property type="match status" value="1"/>
</dbReference>
<keyword evidence="12 16" id="KW-0472">Membrane</keyword>
<dbReference type="OrthoDB" id="29460at2759"/>
<accession>A0A8H5FUJ3</accession>
<gene>
    <name evidence="18" type="ORF">D9756_009418</name>
</gene>
<keyword evidence="9" id="KW-0072">Autophagy</keyword>
<evidence type="ECO:0000256" key="13">
    <source>
        <dbReference type="ARBA" id="ARBA00023157"/>
    </source>
</evidence>
<feature type="transmembrane region" description="Helical" evidence="16">
    <location>
        <begin position="222"/>
        <end position="242"/>
    </location>
</feature>
<dbReference type="InterPro" id="IPR044865">
    <property type="entry name" value="MRH_dom"/>
</dbReference>